<keyword evidence="3 4" id="KW-0732">Signal</keyword>
<feature type="domain" description="Periplasmic binding protein" evidence="5">
    <location>
        <begin position="72"/>
        <end position="306"/>
    </location>
</feature>
<evidence type="ECO:0000256" key="1">
    <source>
        <dbReference type="ARBA" id="ARBA00004196"/>
    </source>
</evidence>
<protein>
    <submittedName>
        <fullName evidence="6">Periplasmic ribose-binding protein</fullName>
    </submittedName>
</protein>
<evidence type="ECO:0000256" key="3">
    <source>
        <dbReference type="ARBA" id="ARBA00022729"/>
    </source>
</evidence>
<name>A0A100VVQ9_9MYCO</name>
<dbReference type="PANTHER" id="PTHR46847:SF1">
    <property type="entry name" value="D-ALLOSE-BINDING PERIPLASMIC PROTEIN-RELATED"/>
    <property type="match status" value="1"/>
</dbReference>
<dbReference type="STRING" id="146020.RMCB_0900"/>
<reference evidence="7" key="2">
    <citation type="submission" date="2016-02" db="EMBL/GenBank/DDBJ databases">
        <title>Draft genome sequence of five rapidly growing Mycobacterium species.</title>
        <authorList>
            <person name="Katahira K."/>
            <person name="Gotou Y."/>
            <person name="Iida K."/>
            <person name="Ogura Y."/>
            <person name="Hayashi T."/>
        </authorList>
    </citation>
    <scope>NUCLEOTIDE SEQUENCE [LARGE SCALE GENOMIC DNA]</scope>
    <source>
        <strain evidence="7">JCM15654</strain>
    </source>
</reference>
<evidence type="ECO:0000256" key="4">
    <source>
        <dbReference type="SAM" id="SignalP"/>
    </source>
</evidence>
<dbReference type="PROSITE" id="PS51257">
    <property type="entry name" value="PROKAR_LIPOPROTEIN"/>
    <property type="match status" value="1"/>
</dbReference>
<dbReference type="InterPro" id="IPR028082">
    <property type="entry name" value="Peripla_BP_I"/>
</dbReference>
<dbReference type="OrthoDB" id="9813037at2"/>
<sequence length="350" mass="36317">MMRVHRYPTAITAAVTSLSVLMAVVGCARAPEQSTTGAIPDELVPSKYCNEKCHAQLTLKAAPDSIRCSVGVSWSSASFPYGAKSTTQIPKFAGKFLPGMSLTVSDGQGDAATQSGQIDNMVAQGIDVLIVSPQDASALAGAVSRAKAAGVKVVAADRNVKTDVDTYIGSDNAEAGRVAGAAVVAAHPDGARVVELAGSLGASPTIDRGDGFRKAIEGSPVHIIASQSADYDRAHGLKVMEDLLQRFGAGQIDAVYAHNDQMAFGAIQAITEAGRQNEIAVYGVDGESGALDRIKQGTYAATVGYPLVVNESVIAAAKLCAGEQIDKRIVLDSTLIDTKNVDDYRANPPQ</sequence>
<evidence type="ECO:0000313" key="7">
    <source>
        <dbReference type="Proteomes" id="UP000069620"/>
    </source>
</evidence>
<dbReference type="CDD" id="cd06308">
    <property type="entry name" value="PBP1_sensor_kinase-like"/>
    <property type="match status" value="1"/>
</dbReference>
<dbReference type="SUPFAM" id="SSF53822">
    <property type="entry name" value="Periplasmic binding protein-like I"/>
    <property type="match status" value="1"/>
</dbReference>
<dbReference type="InterPro" id="IPR025997">
    <property type="entry name" value="SBP_2_dom"/>
</dbReference>
<reference evidence="7" key="1">
    <citation type="journal article" date="2016" name="Genome Announc.">
        <title>Draft Genome Sequences of Five Rapidly Growing Mycobacterium Species, M. thermoresistibile, M. fortuitum subsp. acetamidolyticum, M. canariasense, M. brisbanense, and M. novocastrense.</title>
        <authorList>
            <person name="Katahira K."/>
            <person name="Ogura Y."/>
            <person name="Gotoh Y."/>
            <person name="Hayashi T."/>
        </authorList>
    </citation>
    <scope>NUCLEOTIDE SEQUENCE [LARGE SCALE GENOMIC DNA]</scope>
    <source>
        <strain evidence="7">JCM15654</strain>
    </source>
</reference>
<feature type="signal peptide" evidence="4">
    <location>
        <begin position="1"/>
        <end position="30"/>
    </location>
</feature>
<keyword evidence="7" id="KW-1185">Reference proteome</keyword>
<comment type="subcellular location">
    <subcellularLocation>
        <location evidence="1">Cell envelope</location>
    </subcellularLocation>
</comment>
<evidence type="ECO:0000313" key="6">
    <source>
        <dbReference type="EMBL" id="GAS86804.1"/>
    </source>
</evidence>
<proteinExistence type="inferred from homology"/>
<dbReference type="AlphaFoldDB" id="A0A100VVQ9"/>
<dbReference type="Pfam" id="PF13407">
    <property type="entry name" value="Peripla_BP_4"/>
    <property type="match status" value="1"/>
</dbReference>
<gene>
    <name evidence="6" type="ORF">RMCB_0900</name>
</gene>
<dbReference type="EMBL" id="BCSX01000011">
    <property type="protein sequence ID" value="GAS86804.1"/>
    <property type="molecule type" value="Genomic_DNA"/>
</dbReference>
<dbReference type="GO" id="GO:0030246">
    <property type="term" value="F:carbohydrate binding"/>
    <property type="evidence" value="ECO:0007669"/>
    <property type="project" value="UniProtKB-ARBA"/>
</dbReference>
<accession>A0A100VVQ9</accession>
<dbReference type="Proteomes" id="UP000069620">
    <property type="component" value="Unassembled WGS sequence"/>
</dbReference>
<evidence type="ECO:0000259" key="5">
    <source>
        <dbReference type="Pfam" id="PF13407"/>
    </source>
</evidence>
<dbReference type="Gene3D" id="3.40.50.2300">
    <property type="match status" value="2"/>
</dbReference>
<organism evidence="6 7">
    <name type="scientific">Mycolicibacterium brisbanense</name>
    <dbReference type="NCBI Taxonomy" id="146020"/>
    <lineage>
        <taxon>Bacteria</taxon>
        <taxon>Bacillati</taxon>
        <taxon>Actinomycetota</taxon>
        <taxon>Actinomycetes</taxon>
        <taxon>Mycobacteriales</taxon>
        <taxon>Mycobacteriaceae</taxon>
        <taxon>Mycolicibacterium</taxon>
    </lineage>
</organism>
<feature type="chain" id="PRO_5007089614" evidence="4">
    <location>
        <begin position="31"/>
        <end position="350"/>
    </location>
</feature>
<evidence type="ECO:0000256" key="2">
    <source>
        <dbReference type="ARBA" id="ARBA00007639"/>
    </source>
</evidence>
<dbReference type="PANTHER" id="PTHR46847">
    <property type="entry name" value="D-ALLOSE-BINDING PERIPLASMIC PROTEIN-RELATED"/>
    <property type="match status" value="1"/>
</dbReference>
<dbReference type="GO" id="GO:0030313">
    <property type="term" value="C:cell envelope"/>
    <property type="evidence" value="ECO:0007669"/>
    <property type="project" value="UniProtKB-SubCell"/>
</dbReference>
<comment type="caution">
    <text evidence="6">The sequence shown here is derived from an EMBL/GenBank/DDBJ whole genome shotgun (WGS) entry which is preliminary data.</text>
</comment>
<comment type="similarity">
    <text evidence="2">Belongs to the bacterial solute-binding protein 2 family.</text>
</comment>